<reference evidence="1" key="2">
    <citation type="submission" date="2020-09" db="EMBL/GenBank/DDBJ databases">
        <authorList>
            <person name="Sun Q."/>
            <person name="Ohkuma M."/>
        </authorList>
    </citation>
    <scope>NUCLEOTIDE SEQUENCE</scope>
    <source>
        <strain evidence="1">JCM 4122</strain>
    </source>
</reference>
<evidence type="ECO:0000313" key="1">
    <source>
        <dbReference type="EMBL" id="GHG05003.1"/>
    </source>
</evidence>
<dbReference type="Proteomes" id="UP000632849">
    <property type="component" value="Unassembled WGS sequence"/>
</dbReference>
<dbReference type="EMBL" id="BNBE01000002">
    <property type="protein sequence ID" value="GHG05003.1"/>
    <property type="molecule type" value="Genomic_DNA"/>
</dbReference>
<sequence length="371" mass="40551">MSLTRSATVDVSVALDLAGAEPKVFDVGRSTIAVGAAAVVIIGDAADDPAAGGVWNDQEFRLRGLTPAVAASRLTGRKPFAGSEPDLDRPVHLFVRVDGLAVYIGPVHHSRSTWTNGELNSCHLRIDPPLSRELLDTVRPPTAAPLSPGLDWLDHVRTDPGMALESFVTGWYPAQTETRPTTIAIPGSVPYALADFYRLAEKRPAILGGQNSIQPLTRLSTDIHGERLVVAIENQGCWDWSIPWQLDAAGTDPDVWLTEDNAPAREEEPLSRFLLQFSLYEASMTAPYKAFLRNLPEQLLSELESCLHRVPLRPFLAPIGPTNFLVGPGLVAHISPELNSSHESDVWIGALHRSALRPLSRLQLPWRRFDG</sequence>
<evidence type="ECO:0000313" key="2">
    <source>
        <dbReference type="Proteomes" id="UP000632849"/>
    </source>
</evidence>
<protein>
    <submittedName>
        <fullName evidence="1">Uncharacterized protein</fullName>
    </submittedName>
</protein>
<keyword evidence="2" id="KW-1185">Reference proteome</keyword>
<dbReference type="AlphaFoldDB" id="A0A919BPQ1"/>
<accession>A0A919BPQ1</accession>
<organism evidence="1 2">
    <name type="scientific">Streptomyces filamentosus</name>
    <name type="common">Streptomyces roseosporus</name>
    <dbReference type="NCBI Taxonomy" id="67294"/>
    <lineage>
        <taxon>Bacteria</taxon>
        <taxon>Bacillati</taxon>
        <taxon>Actinomycetota</taxon>
        <taxon>Actinomycetes</taxon>
        <taxon>Kitasatosporales</taxon>
        <taxon>Streptomycetaceae</taxon>
        <taxon>Streptomyces</taxon>
    </lineage>
</organism>
<name>A0A919BPQ1_STRFL</name>
<dbReference type="RefSeq" id="WP_190042410.1">
    <property type="nucleotide sequence ID" value="NZ_BNBE01000002.1"/>
</dbReference>
<gene>
    <name evidence="1" type="ORF">GCM10017667_39590</name>
</gene>
<reference evidence="1" key="1">
    <citation type="journal article" date="2014" name="Int. J. Syst. Evol. Microbiol.">
        <title>Complete genome sequence of Corynebacterium casei LMG S-19264T (=DSM 44701T), isolated from a smear-ripened cheese.</title>
        <authorList>
            <consortium name="US DOE Joint Genome Institute (JGI-PGF)"/>
            <person name="Walter F."/>
            <person name="Albersmeier A."/>
            <person name="Kalinowski J."/>
            <person name="Ruckert C."/>
        </authorList>
    </citation>
    <scope>NUCLEOTIDE SEQUENCE</scope>
    <source>
        <strain evidence="1">JCM 4122</strain>
    </source>
</reference>
<proteinExistence type="predicted"/>
<comment type="caution">
    <text evidence="1">The sequence shown here is derived from an EMBL/GenBank/DDBJ whole genome shotgun (WGS) entry which is preliminary data.</text>
</comment>